<dbReference type="EMBL" id="BARW01009427">
    <property type="protein sequence ID" value="GAI80350.1"/>
    <property type="molecule type" value="Genomic_DNA"/>
</dbReference>
<organism evidence="2">
    <name type="scientific">marine sediment metagenome</name>
    <dbReference type="NCBI Taxonomy" id="412755"/>
    <lineage>
        <taxon>unclassified sequences</taxon>
        <taxon>metagenomes</taxon>
        <taxon>ecological metagenomes</taxon>
    </lineage>
</organism>
<reference evidence="2" key="1">
    <citation type="journal article" date="2014" name="Front. Microbiol.">
        <title>High frequency of phylogenetically diverse reductive dehalogenase-homologous genes in deep subseafloor sedimentary metagenomes.</title>
        <authorList>
            <person name="Kawai M."/>
            <person name="Futagami T."/>
            <person name="Toyoda A."/>
            <person name="Takaki Y."/>
            <person name="Nishi S."/>
            <person name="Hori S."/>
            <person name="Arai W."/>
            <person name="Tsubouchi T."/>
            <person name="Morono Y."/>
            <person name="Uchiyama I."/>
            <person name="Ito T."/>
            <person name="Fujiyama A."/>
            <person name="Inagaki F."/>
            <person name="Takami H."/>
        </authorList>
    </citation>
    <scope>NUCLEOTIDE SEQUENCE</scope>
    <source>
        <strain evidence="2">Expedition CK06-06</strain>
    </source>
</reference>
<comment type="caution">
    <text evidence="2">The sequence shown here is derived from an EMBL/GenBank/DDBJ whole genome shotgun (WGS) entry which is preliminary data.</text>
</comment>
<gene>
    <name evidence="2" type="ORF">S12H4_18968</name>
</gene>
<dbReference type="InterPro" id="IPR014729">
    <property type="entry name" value="Rossmann-like_a/b/a_fold"/>
</dbReference>
<evidence type="ECO:0000313" key="2">
    <source>
        <dbReference type="EMBL" id="GAI80350.1"/>
    </source>
</evidence>
<dbReference type="Gene3D" id="3.40.50.620">
    <property type="entry name" value="HUPs"/>
    <property type="match status" value="1"/>
</dbReference>
<dbReference type="AlphaFoldDB" id="X1SYD5"/>
<feature type="domain" description="Phosphoadenosine phosphosulphate reductase" evidence="1">
    <location>
        <begin position="37"/>
        <end position="123"/>
    </location>
</feature>
<protein>
    <recommendedName>
        <fullName evidence="1">Phosphoadenosine phosphosulphate reductase domain-containing protein</fullName>
    </recommendedName>
</protein>
<feature type="non-terminal residue" evidence="2">
    <location>
        <position position="124"/>
    </location>
</feature>
<sequence>MKEMKELWNLNLFETFPVEGWDFFKVADKFGLPDGNKREGDQCCNYLKLKPTNQLVKEHKWEVNFTGTTVLESFNRMFHICERGQSYLSKRDKIIKVHPIAYWTEDEVYRYIEENEIPLNPAYS</sequence>
<dbReference type="InterPro" id="IPR002500">
    <property type="entry name" value="PAPS_reduct_dom"/>
</dbReference>
<accession>X1SYD5</accession>
<dbReference type="Pfam" id="PF01507">
    <property type="entry name" value="PAPS_reduct"/>
    <property type="match status" value="1"/>
</dbReference>
<dbReference type="SUPFAM" id="SSF52402">
    <property type="entry name" value="Adenine nucleotide alpha hydrolases-like"/>
    <property type="match status" value="1"/>
</dbReference>
<evidence type="ECO:0000259" key="1">
    <source>
        <dbReference type="Pfam" id="PF01507"/>
    </source>
</evidence>
<dbReference type="GO" id="GO:0003824">
    <property type="term" value="F:catalytic activity"/>
    <property type="evidence" value="ECO:0007669"/>
    <property type="project" value="InterPro"/>
</dbReference>
<name>X1SYD5_9ZZZZ</name>
<proteinExistence type="predicted"/>